<dbReference type="EMBL" id="SMFQ01000002">
    <property type="protein sequence ID" value="TCJ88945.1"/>
    <property type="molecule type" value="Genomic_DNA"/>
</dbReference>
<evidence type="ECO:0000313" key="3">
    <source>
        <dbReference type="Proteomes" id="UP000294887"/>
    </source>
</evidence>
<dbReference type="Gene3D" id="1.10.390.10">
    <property type="entry name" value="Neutral Protease Domain 2"/>
    <property type="match status" value="1"/>
</dbReference>
<name>A0A4V2P9B1_9GAMM</name>
<gene>
    <name evidence="2" type="ORF">EV695_0805</name>
</gene>
<sequence length="315" mass="35476">MILRPVRVYVCYLLLLLTILSGSFSSANANANSEYHLTIKGSSINLRFSPEMSDKHLALDQQTIVNWIEKSAIAVADYFEQFPVKNLKIAITPGSGSRIGGNAYYRATPLIVLRIQPDITEQQLQQDWVLVHEMVHLAFPLMEDDHGWAQEGLATYVEPLVRLKAGIVKEKDVWLWLLKGTPNGIPKEGERGLDNTRSWGMKYWGGAIYFLLADIEIREQTNNKLGLEDALRAINHSGASMAADGTWPISEVFSIGDKAVGTQTLMNLYNKMKSKAFDPELENIWKKFGISLKNDQIKFDQSKSLARQKFIFGVK</sequence>
<proteinExistence type="predicted"/>
<protein>
    <recommendedName>
        <fullName evidence="4">Peptidase MA-like domain-containing protein</fullName>
    </recommendedName>
</protein>
<dbReference type="AlphaFoldDB" id="A0A4V2P9B1"/>
<accession>A0A4V2P9B1</accession>
<dbReference type="InterPro" id="IPR027268">
    <property type="entry name" value="Peptidase_M4/M1_CTD_sf"/>
</dbReference>
<organism evidence="2 3">
    <name type="scientific">Cocleimonas flava</name>
    <dbReference type="NCBI Taxonomy" id="634765"/>
    <lineage>
        <taxon>Bacteria</taxon>
        <taxon>Pseudomonadati</taxon>
        <taxon>Pseudomonadota</taxon>
        <taxon>Gammaproteobacteria</taxon>
        <taxon>Thiotrichales</taxon>
        <taxon>Thiotrichaceae</taxon>
        <taxon>Cocleimonas</taxon>
    </lineage>
</organism>
<reference evidence="2 3" key="1">
    <citation type="submission" date="2019-03" db="EMBL/GenBank/DDBJ databases">
        <title>Genomic Encyclopedia of Type Strains, Phase IV (KMG-IV): sequencing the most valuable type-strain genomes for metagenomic binning, comparative biology and taxonomic classification.</title>
        <authorList>
            <person name="Goeker M."/>
        </authorList>
    </citation>
    <scope>NUCLEOTIDE SEQUENCE [LARGE SCALE GENOMIC DNA]</scope>
    <source>
        <strain evidence="2 3">DSM 24830</strain>
    </source>
</reference>
<dbReference type="OrthoDB" id="1467486at2"/>
<dbReference type="Proteomes" id="UP000294887">
    <property type="component" value="Unassembled WGS sequence"/>
</dbReference>
<feature type="signal peptide" evidence="1">
    <location>
        <begin position="1"/>
        <end position="29"/>
    </location>
</feature>
<keyword evidence="3" id="KW-1185">Reference proteome</keyword>
<evidence type="ECO:0000313" key="2">
    <source>
        <dbReference type="EMBL" id="TCJ88945.1"/>
    </source>
</evidence>
<evidence type="ECO:0008006" key="4">
    <source>
        <dbReference type="Google" id="ProtNLM"/>
    </source>
</evidence>
<dbReference type="RefSeq" id="WP_131904610.1">
    <property type="nucleotide sequence ID" value="NZ_BAAAFU010000008.1"/>
</dbReference>
<evidence type="ECO:0000256" key="1">
    <source>
        <dbReference type="SAM" id="SignalP"/>
    </source>
</evidence>
<feature type="chain" id="PRO_5020590254" description="Peptidase MA-like domain-containing protein" evidence="1">
    <location>
        <begin position="30"/>
        <end position="315"/>
    </location>
</feature>
<keyword evidence="1" id="KW-0732">Signal</keyword>
<comment type="caution">
    <text evidence="2">The sequence shown here is derived from an EMBL/GenBank/DDBJ whole genome shotgun (WGS) entry which is preliminary data.</text>
</comment>